<evidence type="ECO:0000259" key="1">
    <source>
        <dbReference type="Pfam" id="PF13966"/>
    </source>
</evidence>
<feature type="domain" description="Reverse transcriptase zinc-binding" evidence="1">
    <location>
        <begin position="519"/>
        <end position="589"/>
    </location>
</feature>
<dbReference type="InterPro" id="IPR026960">
    <property type="entry name" value="RVT-Znf"/>
</dbReference>
<evidence type="ECO:0000313" key="3">
    <source>
        <dbReference type="Proteomes" id="UP001237642"/>
    </source>
</evidence>
<evidence type="ECO:0000313" key="2">
    <source>
        <dbReference type="EMBL" id="KAK1361779.1"/>
    </source>
</evidence>
<protein>
    <recommendedName>
        <fullName evidence="1">Reverse transcriptase zinc-binding domain-containing protein</fullName>
    </recommendedName>
</protein>
<sequence length="874" mass="99640">MDGFNQFIDNVNLMELSLVNAEYTWFGPRELMKTIDIQICKDVQLGNMDLTEILRRASLDGSDDASLQNDTMALQDALSELYEKKVDMLRQQARVSWQINGDENSKFFHQCIQKHKSMNLIRKIFWKQNWISSPDKLKKAFLEQFSSLFDGTRACILFKLGSIHLSKLSDQESNWLNISISLEEAEFVFKLMAADKAPGPDGFNVGCLKSMWSSLKSKVTQCFDDFSLNGVTIGISPKKILFWDPLIKSSSLNLAGRVVLLKATLDSLPTHWLSTTVLPAEVSQQFEAIRRGFLWGEFSDSGERTRKMNLLKWNKITMPKNLGGLGISSLHEKNKALLGKWWYKWTADRHAFWNKFIQAKYDCKMVDDLGAALRNKNVSSTMLGISTINNEEGFSGALNVNAFRWIIKDGTVALFWEDRWLESGDLYLSFSRLFSLSKMHNVSVRSFCDFWMDPNTEFHMLWNMDLRAWELDEVMRLNGIINSIIFSPGTDSLVWMVTKRPYTSADGKGILMGGLTSNNSVWIRIWKLRIPPKIKYFLWKMEHGLIPTKTFLAKRMSNVFTEVMCVVCQSGDEDQEHLFWSCCLSKKIWKMVLDWWGFSNKLREYIALWNVHPLGAISNSSIATIRDMIDKSFKLFGYVDGSFKMDSNGSPNAGIGGYLKDESGSLKFIFSGPTSSSNALQTELHVVVHLVYAICNKVLLGYPHLLYIVLKLGKWNFHTPSSLDNFLMEFPVVQWRMPAIGAVKVNVSGFFSEVHFPNGNHSGIGVPIRNHTEMLLRLFAGSRIGEKMSFTLYLKVWVIDTASNEMARHLARYGAEHFNGMVRITQFTGRIHELWCHDMGLGLGGDQFELVFEDDMDGEIEVEDGAADEVGHEM</sequence>
<dbReference type="PANTHER" id="PTHR33116:SF79">
    <property type="entry name" value="REVERSE TRANSCRIPTASE DOMAIN, ZINC FINGER, CCHC-TYPE-RELATED"/>
    <property type="match status" value="1"/>
</dbReference>
<proteinExistence type="predicted"/>
<dbReference type="AlphaFoldDB" id="A0AAD8H7B7"/>
<dbReference type="Proteomes" id="UP001237642">
    <property type="component" value="Unassembled WGS sequence"/>
</dbReference>
<reference evidence="2" key="1">
    <citation type="submission" date="2023-02" db="EMBL/GenBank/DDBJ databases">
        <title>Genome of toxic invasive species Heracleum sosnowskyi carries increased number of genes despite the absence of recent whole-genome duplications.</title>
        <authorList>
            <person name="Schelkunov M."/>
            <person name="Shtratnikova V."/>
            <person name="Makarenko M."/>
            <person name="Klepikova A."/>
            <person name="Omelchenko D."/>
            <person name="Novikova G."/>
            <person name="Obukhova E."/>
            <person name="Bogdanov V."/>
            <person name="Penin A."/>
            <person name="Logacheva M."/>
        </authorList>
    </citation>
    <scope>NUCLEOTIDE SEQUENCE</scope>
    <source>
        <strain evidence="2">Hsosn_3</strain>
        <tissue evidence="2">Leaf</tissue>
    </source>
</reference>
<keyword evidence="3" id="KW-1185">Reference proteome</keyword>
<name>A0AAD8H7B7_9APIA</name>
<gene>
    <name evidence="2" type="ORF">POM88_046253</name>
</gene>
<reference evidence="2" key="2">
    <citation type="submission" date="2023-05" db="EMBL/GenBank/DDBJ databases">
        <authorList>
            <person name="Schelkunov M.I."/>
        </authorList>
    </citation>
    <scope>NUCLEOTIDE SEQUENCE</scope>
    <source>
        <strain evidence="2">Hsosn_3</strain>
        <tissue evidence="2">Leaf</tissue>
    </source>
</reference>
<organism evidence="2 3">
    <name type="scientific">Heracleum sosnowskyi</name>
    <dbReference type="NCBI Taxonomy" id="360622"/>
    <lineage>
        <taxon>Eukaryota</taxon>
        <taxon>Viridiplantae</taxon>
        <taxon>Streptophyta</taxon>
        <taxon>Embryophyta</taxon>
        <taxon>Tracheophyta</taxon>
        <taxon>Spermatophyta</taxon>
        <taxon>Magnoliopsida</taxon>
        <taxon>eudicotyledons</taxon>
        <taxon>Gunneridae</taxon>
        <taxon>Pentapetalae</taxon>
        <taxon>asterids</taxon>
        <taxon>campanulids</taxon>
        <taxon>Apiales</taxon>
        <taxon>Apiaceae</taxon>
        <taxon>Apioideae</taxon>
        <taxon>apioid superclade</taxon>
        <taxon>Tordylieae</taxon>
        <taxon>Tordyliinae</taxon>
        <taxon>Heracleum</taxon>
    </lineage>
</organism>
<accession>A0AAD8H7B7</accession>
<dbReference type="EMBL" id="JAUIZM010000010">
    <property type="protein sequence ID" value="KAK1361779.1"/>
    <property type="molecule type" value="Genomic_DNA"/>
</dbReference>
<dbReference type="Pfam" id="PF13966">
    <property type="entry name" value="zf-RVT"/>
    <property type="match status" value="1"/>
</dbReference>
<comment type="caution">
    <text evidence="2">The sequence shown here is derived from an EMBL/GenBank/DDBJ whole genome shotgun (WGS) entry which is preliminary data.</text>
</comment>
<dbReference type="PANTHER" id="PTHR33116">
    <property type="entry name" value="REVERSE TRANSCRIPTASE ZINC-BINDING DOMAIN-CONTAINING PROTEIN-RELATED-RELATED"/>
    <property type="match status" value="1"/>
</dbReference>